<dbReference type="GO" id="GO:0005509">
    <property type="term" value="F:calcium ion binding"/>
    <property type="evidence" value="ECO:0007669"/>
    <property type="project" value="InterPro"/>
</dbReference>
<keyword evidence="4" id="KW-1185">Reference proteome</keyword>
<dbReference type="Proteomes" id="UP000018851">
    <property type="component" value="Chromosome"/>
</dbReference>
<dbReference type="InterPro" id="IPR011049">
    <property type="entry name" value="Serralysin-like_metalloprot_C"/>
</dbReference>
<dbReference type="Gene3D" id="2.150.10.10">
    <property type="entry name" value="Serralysin-like metalloprotease, C-terminal"/>
    <property type="match status" value="3"/>
</dbReference>
<dbReference type="RefSeq" id="WP_025293936.1">
    <property type="nucleotide sequence ID" value="NZ_CP006644.1"/>
</dbReference>
<evidence type="ECO:0000313" key="4">
    <source>
        <dbReference type="Proteomes" id="UP000018851"/>
    </source>
</evidence>
<proteinExistence type="predicted"/>
<sequence>MYFTIDRANGALFALTGYSTSGTFFFEDDEVIVTYGSYWSLSYAEIGGGVSRNFSGGSSSQFTVVGPLNLLLDPTPDVREFAIVFESFPDSSDAITDGLEYYTVKNAAYVTTPVALVGEETGDHPYFNVTDLLIGGSAGDQLSGLSGNDWLDGGDGADLLDGGDHNDMLNGGAGNDTLDGGLGNDRLEGGAGADTLRGGAGDDTYILDAHDIIVELAGEGTDTVLASTNMFTLTFANVENITRVGDASFRGTGNAGANRIDGAGGTDILDGGAGNDVLNGGAGNDTLIGGTGADALNGGDGIDTASYEAATGAAAITLLTGVVSGAAAGDSFSGIEIIKGTAFNDLLRGDATANTFYGNAGNDDLRGGEGNDVLHGGDGDDRLLGEAGNDRLAGGAGDDIFYLNGGGGRDTITDFTAGAAAGDVLRIGVGLPFESFEEIMAVASQSGANTVIRFDASNSVTLLNVSLASLDTGDFLFI</sequence>
<dbReference type="InterPro" id="IPR018511">
    <property type="entry name" value="Hemolysin-typ_Ca-bd_CS"/>
</dbReference>
<evidence type="ECO:0000256" key="2">
    <source>
        <dbReference type="ARBA" id="ARBA00022525"/>
    </source>
</evidence>
<dbReference type="EMBL" id="CP006644">
    <property type="protein sequence ID" value="AHE55777.1"/>
    <property type="molecule type" value="Genomic_DNA"/>
</dbReference>
<name>W0AGV1_9SPHN</name>
<dbReference type="GO" id="GO:0005576">
    <property type="term" value="C:extracellular region"/>
    <property type="evidence" value="ECO:0007669"/>
    <property type="project" value="UniProtKB-SubCell"/>
</dbReference>
<dbReference type="InterPro" id="IPR050557">
    <property type="entry name" value="RTX_toxin/Mannuronan_C5-epim"/>
</dbReference>
<comment type="subcellular location">
    <subcellularLocation>
        <location evidence="1">Secreted</location>
    </subcellularLocation>
</comment>
<evidence type="ECO:0008006" key="5">
    <source>
        <dbReference type="Google" id="ProtNLM"/>
    </source>
</evidence>
<dbReference type="Pfam" id="PF00353">
    <property type="entry name" value="HemolysinCabind"/>
    <property type="match status" value="4"/>
</dbReference>
<accession>W0AGV1</accession>
<dbReference type="PATRIC" id="fig|1123269.5.peg.4042"/>
<gene>
    <name evidence="3" type="ORF">NX02_20680</name>
</gene>
<evidence type="ECO:0000313" key="3">
    <source>
        <dbReference type="EMBL" id="AHE55777.1"/>
    </source>
</evidence>
<dbReference type="PROSITE" id="PS00330">
    <property type="entry name" value="HEMOLYSIN_CALCIUM"/>
    <property type="match status" value="8"/>
</dbReference>
<dbReference type="InterPro" id="IPR001343">
    <property type="entry name" value="Hemolysn_Ca-bd"/>
</dbReference>
<dbReference type="HOGENOM" id="CLU_570959_0_0_5"/>
<dbReference type="PRINTS" id="PR00313">
    <property type="entry name" value="CABNDNGRPT"/>
</dbReference>
<evidence type="ECO:0000256" key="1">
    <source>
        <dbReference type="ARBA" id="ARBA00004613"/>
    </source>
</evidence>
<organism evidence="3 4">
    <name type="scientific">Sphingomonas sanxanigenens DSM 19645 = NX02</name>
    <dbReference type="NCBI Taxonomy" id="1123269"/>
    <lineage>
        <taxon>Bacteria</taxon>
        <taxon>Pseudomonadati</taxon>
        <taxon>Pseudomonadota</taxon>
        <taxon>Alphaproteobacteria</taxon>
        <taxon>Sphingomonadales</taxon>
        <taxon>Sphingomonadaceae</taxon>
        <taxon>Sphingomonas</taxon>
    </lineage>
</organism>
<dbReference type="PANTHER" id="PTHR38340">
    <property type="entry name" value="S-LAYER PROTEIN"/>
    <property type="match status" value="1"/>
</dbReference>
<protein>
    <recommendedName>
        <fullName evidence="5">Calcium-binding protein</fullName>
    </recommendedName>
</protein>
<dbReference type="STRING" id="1123269.NX02_20680"/>
<dbReference type="SUPFAM" id="SSF51120">
    <property type="entry name" value="beta-Roll"/>
    <property type="match status" value="3"/>
</dbReference>
<keyword evidence="2" id="KW-0964">Secreted</keyword>
<dbReference type="AlphaFoldDB" id="W0AGV1"/>
<dbReference type="KEGG" id="ssan:NX02_20680"/>
<reference evidence="3 4" key="1">
    <citation type="submission" date="2013-07" db="EMBL/GenBank/DDBJ databases">
        <title>Completed genome of Sphingomonas sanxanigenens NX02.</title>
        <authorList>
            <person name="Ma T."/>
            <person name="Huang H."/>
            <person name="Wu M."/>
            <person name="Li X."/>
            <person name="Li G."/>
        </authorList>
    </citation>
    <scope>NUCLEOTIDE SEQUENCE [LARGE SCALE GENOMIC DNA]</scope>
    <source>
        <strain evidence="3 4">NX02</strain>
    </source>
</reference>
<dbReference type="eggNOG" id="COG2931">
    <property type="taxonomic scope" value="Bacteria"/>
</dbReference>
<dbReference type="OrthoDB" id="5179605at2"/>
<dbReference type="PANTHER" id="PTHR38340:SF1">
    <property type="entry name" value="S-LAYER PROTEIN"/>
    <property type="match status" value="1"/>
</dbReference>